<proteinExistence type="predicted"/>
<accession>A0A8K0GWJ5</accession>
<reference evidence="2" key="1">
    <citation type="submission" date="2020-03" db="EMBL/GenBank/DDBJ databases">
        <title>A high-quality chromosome-level genome assembly of a woody plant with both climbing and erect habits, Rhamnella rubrinervis.</title>
        <authorList>
            <person name="Lu Z."/>
            <person name="Yang Y."/>
            <person name="Zhu X."/>
            <person name="Sun Y."/>
        </authorList>
    </citation>
    <scope>NUCLEOTIDE SEQUENCE</scope>
    <source>
        <strain evidence="2">BYM</strain>
        <tissue evidence="2">Leaf</tissue>
    </source>
</reference>
<gene>
    <name evidence="2" type="ORF">FNV43_RR15147</name>
</gene>
<evidence type="ECO:0000313" key="2">
    <source>
        <dbReference type="EMBL" id="KAF3441234.1"/>
    </source>
</evidence>
<name>A0A8K0GWJ5_9ROSA</name>
<organism evidence="2 3">
    <name type="scientific">Rhamnella rubrinervis</name>
    <dbReference type="NCBI Taxonomy" id="2594499"/>
    <lineage>
        <taxon>Eukaryota</taxon>
        <taxon>Viridiplantae</taxon>
        <taxon>Streptophyta</taxon>
        <taxon>Embryophyta</taxon>
        <taxon>Tracheophyta</taxon>
        <taxon>Spermatophyta</taxon>
        <taxon>Magnoliopsida</taxon>
        <taxon>eudicotyledons</taxon>
        <taxon>Gunneridae</taxon>
        <taxon>Pentapetalae</taxon>
        <taxon>rosids</taxon>
        <taxon>fabids</taxon>
        <taxon>Rosales</taxon>
        <taxon>Rhamnaceae</taxon>
        <taxon>rhamnoid group</taxon>
        <taxon>Rhamneae</taxon>
        <taxon>Rhamnella</taxon>
    </lineage>
</organism>
<keyword evidence="3" id="KW-1185">Reference proteome</keyword>
<dbReference type="EMBL" id="VOIH02000007">
    <property type="protein sequence ID" value="KAF3441234.1"/>
    <property type="molecule type" value="Genomic_DNA"/>
</dbReference>
<evidence type="ECO:0000313" key="3">
    <source>
        <dbReference type="Proteomes" id="UP000796880"/>
    </source>
</evidence>
<evidence type="ECO:0000256" key="1">
    <source>
        <dbReference type="SAM" id="MobiDB-lite"/>
    </source>
</evidence>
<feature type="compositionally biased region" description="Low complexity" evidence="1">
    <location>
        <begin position="190"/>
        <end position="199"/>
    </location>
</feature>
<dbReference type="Proteomes" id="UP000796880">
    <property type="component" value="Unassembled WGS sequence"/>
</dbReference>
<dbReference type="AlphaFoldDB" id="A0A8K0GWJ5"/>
<sequence>MEDWSGLHLLAEVCAEVCAQESRDLSAALVPVDFPKKKRSNLIKNKTETTGLKLKVSPNFLGERCSFQLDHGHESSDDRVDCMAKKTKHSVNADSFASSSSSSGALLIHGHGNGVDGDDYIGKMDRSVTATSAAFDSFPSTSGGGVDGVCGDDDNKGKQKQRVTFSLSTVDKDDCKEKKKQRITFCLSSSSTVTTADSSLQEETGPSSLNPPPPSSN</sequence>
<feature type="region of interest" description="Disordered" evidence="1">
    <location>
        <begin position="190"/>
        <end position="217"/>
    </location>
</feature>
<protein>
    <submittedName>
        <fullName evidence="2">Uncharacterized protein</fullName>
    </submittedName>
</protein>
<comment type="caution">
    <text evidence="2">The sequence shown here is derived from an EMBL/GenBank/DDBJ whole genome shotgun (WGS) entry which is preliminary data.</text>
</comment>